<dbReference type="AlphaFoldDB" id="A0A5J4VQT6"/>
<accession>A0A5J4VQT6</accession>
<gene>
    <name evidence="1" type="ORF">EZS28_019819</name>
</gene>
<comment type="caution">
    <text evidence="1">The sequence shown here is derived from an EMBL/GenBank/DDBJ whole genome shotgun (WGS) entry which is preliminary data.</text>
</comment>
<protein>
    <submittedName>
        <fullName evidence="1">Uncharacterized protein</fullName>
    </submittedName>
</protein>
<organism evidence="1 2">
    <name type="scientific">Streblomastix strix</name>
    <dbReference type="NCBI Taxonomy" id="222440"/>
    <lineage>
        <taxon>Eukaryota</taxon>
        <taxon>Metamonada</taxon>
        <taxon>Preaxostyla</taxon>
        <taxon>Oxymonadida</taxon>
        <taxon>Streblomastigidae</taxon>
        <taxon>Streblomastix</taxon>
    </lineage>
</organism>
<name>A0A5J4VQT6_9EUKA</name>
<feature type="non-terminal residue" evidence="1">
    <location>
        <position position="31"/>
    </location>
</feature>
<dbReference type="Proteomes" id="UP000324800">
    <property type="component" value="Unassembled WGS sequence"/>
</dbReference>
<proteinExistence type="predicted"/>
<evidence type="ECO:0000313" key="1">
    <source>
        <dbReference type="EMBL" id="KAA6384653.1"/>
    </source>
</evidence>
<reference evidence="1 2" key="1">
    <citation type="submission" date="2019-03" db="EMBL/GenBank/DDBJ databases">
        <title>Single cell metagenomics reveals metabolic interactions within the superorganism composed of flagellate Streblomastix strix and complex community of Bacteroidetes bacteria on its surface.</title>
        <authorList>
            <person name="Treitli S.C."/>
            <person name="Kolisko M."/>
            <person name="Husnik F."/>
            <person name="Keeling P."/>
            <person name="Hampl V."/>
        </authorList>
    </citation>
    <scope>NUCLEOTIDE SEQUENCE [LARGE SCALE GENOMIC DNA]</scope>
    <source>
        <strain evidence="1">ST1C</strain>
    </source>
</reference>
<sequence length="31" mass="3467">MKTIYENILEQAWAVGQGKRGDLSEELASDN</sequence>
<dbReference type="EMBL" id="SNRW01005651">
    <property type="protein sequence ID" value="KAA6384653.1"/>
    <property type="molecule type" value="Genomic_DNA"/>
</dbReference>
<evidence type="ECO:0000313" key="2">
    <source>
        <dbReference type="Proteomes" id="UP000324800"/>
    </source>
</evidence>
<dbReference type="OrthoDB" id="10611481at2759"/>